<dbReference type="InterPro" id="IPR008555">
    <property type="entry name" value="SIKE"/>
</dbReference>
<organism evidence="4 5">
    <name type="scientific">Cimex lectularius</name>
    <name type="common">Bed bug</name>
    <name type="synonym">Acanthia lectularia</name>
    <dbReference type="NCBI Taxonomy" id="79782"/>
    <lineage>
        <taxon>Eukaryota</taxon>
        <taxon>Metazoa</taxon>
        <taxon>Ecdysozoa</taxon>
        <taxon>Arthropoda</taxon>
        <taxon>Hexapoda</taxon>
        <taxon>Insecta</taxon>
        <taxon>Pterygota</taxon>
        <taxon>Neoptera</taxon>
        <taxon>Paraneoptera</taxon>
        <taxon>Hemiptera</taxon>
        <taxon>Heteroptera</taxon>
        <taxon>Panheteroptera</taxon>
        <taxon>Cimicomorpha</taxon>
        <taxon>Cimicidae</taxon>
        <taxon>Cimex</taxon>
    </lineage>
</organism>
<dbReference type="OMA" id="QQQGCKE"/>
<evidence type="ECO:0000313" key="5">
    <source>
        <dbReference type="Proteomes" id="UP000494040"/>
    </source>
</evidence>
<keyword evidence="5" id="KW-1185">Reference proteome</keyword>
<protein>
    <recommendedName>
        <fullName evidence="6">FGFR1 oncogene partner 2 homolog</fullName>
    </recommendedName>
</protein>
<evidence type="ECO:0000256" key="3">
    <source>
        <dbReference type="SAM" id="Coils"/>
    </source>
</evidence>
<dbReference type="Proteomes" id="UP000494040">
    <property type="component" value="Unassembled WGS sequence"/>
</dbReference>
<dbReference type="OrthoDB" id="21214at2759"/>
<dbReference type="PANTHER" id="PTHR12186">
    <property type="entry name" value="SIKE FAMILY MEMBER"/>
    <property type="match status" value="1"/>
</dbReference>
<evidence type="ECO:0008006" key="6">
    <source>
        <dbReference type="Google" id="ProtNLM"/>
    </source>
</evidence>
<dbReference type="EnsemblMetazoa" id="XM_014400953.2">
    <property type="protein sequence ID" value="XP_014256439.1"/>
    <property type="gene ID" value="LOC106670518"/>
</dbReference>
<dbReference type="PANTHER" id="PTHR12186:SF2">
    <property type="entry name" value="FGFR1 ONCOGENE PARTNER 2 HOMOLOG"/>
    <property type="match status" value="1"/>
</dbReference>
<dbReference type="GeneID" id="106670518"/>
<name>A0A8I6TGP2_CIMLE</name>
<evidence type="ECO:0000256" key="1">
    <source>
        <dbReference type="ARBA" id="ARBA00005537"/>
    </source>
</evidence>
<evidence type="ECO:0000256" key="2">
    <source>
        <dbReference type="ARBA" id="ARBA00023054"/>
    </source>
</evidence>
<reference evidence="4" key="1">
    <citation type="submission" date="2022-01" db="UniProtKB">
        <authorList>
            <consortium name="EnsemblMetazoa"/>
        </authorList>
    </citation>
    <scope>IDENTIFICATION</scope>
</reference>
<sequence>MHLDMSLTVQQVVSDAKNLALKLKERNDTADKLILQGHTVHRKIDIMKQYAEDTAELNDTARHRPHSVLIAGIEHENRHLRDLQQENKELRDALEEQQNALELIMSKYRKQISKLVNSSKIDFSRMYTDTFLDQALKIDEMAAVMGRAIDVDEEEFIKNERQLKKLVTENENLRHLLNIANSNRSLHAEQEKTNVCDAKTSFQ</sequence>
<dbReference type="RefSeq" id="XP_014256439.1">
    <property type="nucleotide sequence ID" value="XM_014400953.2"/>
</dbReference>
<comment type="similarity">
    <text evidence="1">Belongs to the SIKE family.</text>
</comment>
<evidence type="ECO:0000313" key="4">
    <source>
        <dbReference type="EnsemblMetazoa" id="XP_014256439.1"/>
    </source>
</evidence>
<feature type="coiled-coil region" evidence="3">
    <location>
        <begin position="73"/>
        <end position="111"/>
    </location>
</feature>
<keyword evidence="2 3" id="KW-0175">Coiled coil</keyword>
<dbReference type="Pfam" id="PF05769">
    <property type="entry name" value="SIKE"/>
    <property type="match status" value="1"/>
</dbReference>
<dbReference type="AlphaFoldDB" id="A0A8I6TGP2"/>
<dbReference type="KEGG" id="clec:106670518"/>
<accession>A0A8I6TGP2</accession>
<proteinExistence type="inferred from homology"/>